<dbReference type="EMBL" id="GBXM01099895">
    <property type="protein sequence ID" value="JAH08682.1"/>
    <property type="molecule type" value="Transcribed_RNA"/>
</dbReference>
<evidence type="ECO:0000313" key="1">
    <source>
        <dbReference type="EMBL" id="JAH08682.1"/>
    </source>
</evidence>
<reference evidence="1" key="1">
    <citation type="submission" date="2014-11" db="EMBL/GenBank/DDBJ databases">
        <authorList>
            <person name="Amaro Gonzalez C."/>
        </authorList>
    </citation>
    <scope>NUCLEOTIDE SEQUENCE</scope>
</reference>
<organism evidence="1">
    <name type="scientific">Anguilla anguilla</name>
    <name type="common">European freshwater eel</name>
    <name type="synonym">Muraena anguilla</name>
    <dbReference type="NCBI Taxonomy" id="7936"/>
    <lineage>
        <taxon>Eukaryota</taxon>
        <taxon>Metazoa</taxon>
        <taxon>Chordata</taxon>
        <taxon>Craniata</taxon>
        <taxon>Vertebrata</taxon>
        <taxon>Euteleostomi</taxon>
        <taxon>Actinopterygii</taxon>
        <taxon>Neopterygii</taxon>
        <taxon>Teleostei</taxon>
        <taxon>Anguilliformes</taxon>
        <taxon>Anguillidae</taxon>
        <taxon>Anguilla</taxon>
    </lineage>
</organism>
<protein>
    <submittedName>
        <fullName evidence="1">Uncharacterized protein</fullName>
    </submittedName>
</protein>
<name>A0A0E9PWL5_ANGAN</name>
<proteinExistence type="predicted"/>
<sequence>MTSEKKANIRHMMFKMLNKSF</sequence>
<reference evidence="1" key="2">
    <citation type="journal article" date="2015" name="Fish Shellfish Immunol.">
        <title>Early steps in the European eel (Anguilla anguilla)-Vibrio vulnificus interaction in the gills: Role of the RtxA13 toxin.</title>
        <authorList>
            <person name="Callol A."/>
            <person name="Pajuelo D."/>
            <person name="Ebbesson L."/>
            <person name="Teles M."/>
            <person name="MacKenzie S."/>
            <person name="Amaro C."/>
        </authorList>
    </citation>
    <scope>NUCLEOTIDE SEQUENCE</scope>
</reference>
<accession>A0A0E9PWL5</accession>
<dbReference type="AlphaFoldDB" id="A0A0E9PWL5"/>